<organism evidence="2">
    <name type="scientific">Candidatus Fermentithermobacillus carboniphilus</name>
    <dbReference type="NCBI Taxonomy" id="3085328"/>
    <lineage>
        <taxon>Bacteria</taxon>
        <taxon>Bacillati</taxon>
        <taxon>Bacillota</taxon>
        <taxon>Candidatus Fermentithermobacillia</taxon>
        <taxon>Candidatus Fermentithermobacillales</taxon>
        <taxon>Candidatus Fermentithermobacillaceae</taxon>
        <taxon>Candidatus Fermentithermobacillus</taxon>
    </lineage>
</organism>
<evidence type="ECO:0000256" key="1">
    <source>
        <dbReference type="SAM" id="Phobius"/>
    </source>
</evidence>
<reference evidence="2" key="1">
    <citation type="submission" date="2020-10" db="EMBL/GenBank/DDBJ databases">
        <authorList>
            <person name="Kadnikov V."/>
            <person name="Beletsky A.V."/>
            <person name="Mardanov A.V."/>
            <person name="Karnachuk O.V."/>
            <person name="Ravin N.V."/>
        </authorList>
    </citation>
    <scope>NUCLEOTIDE SEQUENCE</scope>
    <source>
        <strain evidence="2">Bu02</strain>
    </source>
</reference>
<name>A0AAT9LBE0_9FIRM</name>
<feature type="transmembrane region" description="Helical" evidence="1">
    <location>
        <begin position="104"/>
        <end position="125"/>
    </location>
</feature>
<feature type="transmembrane region" description="Helical" evidence="1">
    <location>
        <begin position="196"/>
        <end position="213"/>
    </location>
</feature>
<dbReference type="AlphaFoldDB" id="A0AAT9LBE0"/>
<dbReference type="EMBL" id="CP062796">
    <property type="protein sequence ID" value="QUL98391.1"/>
    <property type="molecule type" value="Genomic_DNA"/>
</dbReference>
<gene>
    <name evidence="2" type="ORF">IMF26_10300</name>
</gene>
<sequence>MRKRKERKDGMAQSGFHGLIGLGLAKSGHWKMHRSDTESRQSFAFGFVVGNVIPDADLLPLAITYLFDPALAMRMHRTATHSLVVIGLFTLISLALARTRRARYLFLGSALGAVCHSLVDIAVWFSGVDLLWPLSHFGIPSEINLWKGITVPRLVGNLLGAADFLAFGLFSLYLFNLSKTFETDTDFLPRLRIFTAFHFITFSIYLVLAFILSKTLFEMAQYALFVLVSFPITVYAIFRSRKTIQHLVT</sequence>
<feature type="transmembrane region" description="Helical" evidence="1">
    <location>
        <begin position="219"/>
        <end position="238"/>
    </location>
</feature>
<feature type="transmembrane region" description="Helical" evidence="1">
    <location>
        <begin position="154"/>
        <end position="175"/>
    </location>
</feature>
<keyword evidence="2" id="KW-0378">Hydrolase</keyword>
<protein>
    <submittedName>
        <fullName evidence="2">Metal-dependent hydrolase</fullName>
    </submittedName>
</protein>
<evidence type="ECO:0000313" key="2">
    <source>
        <dbReference type="EMBL" id="QUL98391.1"/>
    </source>
</evidence>
<dbReference type="KEGG" id="fcz:IMF26_10300"/>
<feature type="transmembrane region" description="Helical" evidence="1">
    <location>
        <begin position="43"/>
        <end position="67"/>
    </location>
</feature>
<accession>A0AAT9LBE0</accession>
<keyword evidence="1" id="KW-0812">Transmembrane</keyword>
<dbReference type="InterPro" id="IPR007404">
    <property type="entry name" value="YdjM-like"/>
</dbReference>
<feature type="transmembrane region" description="Helical" evidence="1">
    <location>
        <begin position="79"/>
        <end position="97"/>
    </location>
</feature>
<dbReference type="Pfam" id="PF04307">
    <property type="entry name" value="YdjM"/>
    <property type="match status" value="1"/>
</dbReference>
<dbReference type="GO" id="GO:0016787">
    <property type="term" value="F:hydrolase activity"/>
    <property type="evidence" value="ECO:0007669"/>
    <property type="project" value="UniProtKB-KW"/>
</dbReference>
<keyword evidence="1" id="KW-1133">Transmembrane helix</keyword>
<reference evidence="2" key="2">
    <citation type="journal article" date="2023" name="Biology">
        <title>Prokaryotic Life Associated with Coal-Fire Gas Vents Revealed by Metagenomics.</title>
        <authorList>
            <person name="Kadnikov V.V."/>
            <person name="Mardanov A.V."/>
            <person name="Beletsky A.V."/>
            <person name="Karnachuk O.V."/>
            <person name="Ravin N.V."/>
        </authorList>
    </citation>
    <scope>NUCLEOTIDE SEQUENCE</scope>
    <source>
        <strain evidence="2">Bu02</strain>
    </source>
</reference>
<keyword evidence="1" id="KW-0472">Membrane</keyword>
<proteinExistence type="predicted"/>